<dbReference type="GO" id="GO:0090529">
    <property type="term" value="P:cell septum assembly"/>
    <property type="evidence" value="ECO:0007669"/>
    <property type="project" value="InterPro"/>
</dbReference>
<evidence type="ECO:0000259" key="10">
    <source>
        <dbReference type="PROSITE" id="PS51779"/>
    </source>
</evidence>
<comment type="subcellular location">
    <subcellularLocation>
        <location evidence="9">Cell inner membrane</location>
        <topology evidence="9">Single-pass type II membrane protein</topology>
    </subcellularLocation>
    <subcellularLocation>
        <location evidence="1">Membrane</location>
    </subcellularLocation>
    <text evidence="9">Localizes to the division septum.</text>
</comment>
<dbReference type="GO" id="GO:0043093">
    <property type="term" value="P:FtsZ-dependent cytokinesis"/>
    <property type="evidence" value="ECO:0007669"/>
    <property type="project" value="UniProtKB-UniRule"/>
</dbReference>
<evidence type="ECO:0000256" key="8">
    <source>
        <dbReference type="ARBA" id="ARBA00023306"/>
    </source>
</evidence>
<dbReference type="InterPro" id="IPR034746">
    <property type="entry name" value="POTRA"/>
</dbReference>
<reference evidence="11 12" key="1">
    <citation type="submission" date="2016-10" db="EMBL/GenBank/DDBJ databases">
        <authorList>
            <person name="de Groot N.N."/>
        </authorList>
    </citation>
    <scope>NUCLEOTIDE SEQUENCE [LARGE SCALE GENOMIC DNA]</scope>
    <source>
        <strain evidence="11 12">HL3</strain>
    </source>
</reference>
<dbReference type="EMBL" id="FOMJ01000003">
    <property type="protein sequence ID" value="SFD24887.1"/>
    <property type="molecule type" value="Genomic_DNA"/>
</dbReference>
<name>A0A1I1QSA9_9GAMM</name>
<dbReference type="Pfam" id="PF08478">
    <property type="entry name" value="POTRA_1"/>
    <property type="match status" value="1"/>
</dbReference>
<comment type="subunit">
    <text evidence="9">Part of a complex composed of FtsB, FtsL and FtsQ.</text>
</comment>
<evidence type="ECO:0000313" key="11">
    <source>
        <dbReference type="EMBL" id="SFD24887.1"/>
    </source>
</evidence>
<comment type="similarity">
    <text evidence="9">Belongs to the FtsQ/DivIB family. FtsQ subfamily.</text>
</comment>
<keyword evidence="8 9" id="KW-0131">Cell cycle</keyword>
<dbReference type="HAMAP" id="MF_00911">
    <property type="entry name" value="FtsQ_subfam"/>
    <property type="match status" value="1"/>
</dbReference>
<dbReference type="OrthoDB" id="9790370at2"/>
<keyword evidence="7 9" id="KW-0472">Membrane</keyword>
<keyword evidence="4 9" id="KW-0132">Cell division</keyword>
<evidence type="ECO:0000313" key="12">
    <source>
        <dbReference type="Proteomes" id="UP000198611"/>
    </source>
</evidence>
<dbReference type="InterPro" id="IPR026579">
    <property type="entry name" value="FtsQ"/>
</dbReference>
<dbReference type="PANTHER" id="PTHR35851:SF1">
    <property type="entry name" value="CELL DIVISION PROTEIN FTSQ"/>
    <property type="match status" value="1"/>
</dbReference>
<organism evidence="11 12">
    <name type="scientific">Thiohalospira halophila DSM 15071</name>
    <dbReference type="NCBI Taxonomy" id="1123397"/>
    <lineage>
        <taxon>Bacteria</taxon>
        <taxon>Pseudomonadati</taxon>
        <taxon>Pseudomonadota</taxon>
        <taxon>Gammaproteobacteria</taxon>
        <taxon>Thiohalospirales</taxon>
        <taxon>Thiohalospiraceae</taxon>
        <taxon>Thiohalospira</taxon>
    </lineage>
</organism>
<evidence type="ECO:0000256" key="3">
    <source>
        <dbReference type="ARBA" id="ARBA00022519"/>
    </source>
</evidence>
<dbReference type="PANTHER" id="PTHR35851">
    <property type="entry name" value="CELL DIVISION PROTEIN FTSQ"/>
    <property type="match status" value="1"/>
</dbReference>
<dbReference type="Gene3D" id="3.10.20.310">
    <property type="entry name" value="membrane protein fhac"/>
    <property type="match status" value="1"/>
</dbReference>
<evidence type="ECO:0000256" key="4">
    <source>
        <dbReference type="ARBA" id="ARBA00022618"/>
    </source>
</evidence>
<feature type="transmembrane region" description="Helical" evidence="9">
    <location>
        <begin position="25"/>
        <end position="46"/>
    </location>
</feature>
<keyword evidence="2 9" id="KW-1003">Cell membrane</keyword>
<evidence type="ECO:0000256" key="1">
    <source>
        <dbReference type="ARBA" id="ARBA00004370"/>
    </source>
</evidence>
<proteinExistence type="inferred from homology"/>
<dbReference type="Pfam" id="PF03799">
    <property type="entry name" value="FtsQ_DivIB_C"/>
    <property type="match status" value="1"/>
</dbReference>
<dbReference type="RefSeq" id="WP_093427916.1">
    <property type="nucleotide sequence ID" value="NZ_FOMJ01000003.1"/>
</dbReference>
<dbReference type="STRING" id="1123397.SAMN05660831_01258"/>
<sequence length="264" mass="29309">MSQAKRHDRRRDAAPRWHEVLDPRLLGAFAGGLVLVALAATALSWLQDPATLPLEAVELEGRLERVHGDAVRRAVAPHADSGFFAVDVAAVRKAVEALPWVAEARVRRIWPDRLGIEVTEHRPLARWDAGGVVSREGVLLRPAPESLPEGLPTFRGPEALAGDMARRFRELGRTLEGAGLSLQGLAADRRRAWRLELNNGIEVVLGRDAWRDRLQRFLASWPETLQPMADRIKAVDLRYTNGFAVRWEGEPPSLGGHAGRRERA</sequence>
<evidence type="ECO:0000256" key="9">
    <source>
        <dbReference type="HAMAP-Rule" id="MF_00911"/>
    </source>
</evidence>
<evidence type="ECO:0000256" key="7">
    <source>
        <dbReference type="ARBA" id="ARBA00023136"/>
    </source>
</evidence>
<dbReference type="Proteomes" id="UP000198611">
    <property type="component" value="Unassembled WGS sequence"/>
</dbReference>
<keyword evidence="12" id="KW-1185">Reference proteome</keyword>
<comment type="function">
    <text evidence="9">Essential cell division protein. May link together the upstream cell division proteins, which are predominantly cytoplasmic, with the downstream cell division proteins, which are predominantly periplasmic. May control correct divisome assembly.</text>
</comment>
<feature type="domain" description="POTRA" evidence="10">
    <location>
        <begin position="52"/>
        <end position="121"/>
    </location>
</feature>
<dbReference type="PROSITE" id="PS51779">
    <property type="entry name" value="POTRA"/>
    <property type="match status" value="1"/>
</dbReference>
<keyword evidence="3 9" id="KW-0997">Cell inner membrane</keyword>
<dbReference type="GO" id="GO:0005886">
    <property type="term" value="C:plasma membrane"/>
    <property type="evidence" value="ECO:0007669"/>
    <property type="project" value="UniProtKB-SubCell"/>
</dbReference>
<dbReference type="Gene3D" id="3.40.50.11690">
    <property type="entry name" value="Cell division protein FtsQ/DivIB"/>
    <property type="match status" value="1"/>
</dbReference>
<keyword evidence="6 9" id="KW-1133">Transmembrane helix</keyword>
<keyword evidence="5 9" id="KW-0812">Transmembrane</keyword>
<dbReference type="InterPro" id="IPR013685">
    <property type="entry name" value="POTRA_FtsQ_type"/>
</dbReference>
<dbReference type="GO" id="GO:0032153">
    <property type="term" value="C:cell division site"/>
    <property type="evidence" value="ECO:0007669"/>
    <property type="project" value="UniProtKB-UniRule"/>
</dbReference>
<evidence type="ECO:0000256" key="2">
    <source>
        <dbReference type="ARBA" id="ARBA00022475"/>
    </source>
</evidence>
<accession>A0A1I1QSA9</accession>
<evidence type="ECO:0000256" key="6">
    <source>
        <dbReference type="ARBA" id="ARBA00022989"/>
    </source>
</evidence>
<dbReference type="InterPro" id="IPR045335">
    <property type="entry name" value="FtsQ_C_sf"/>
</dbReference>
<protein>
    <recommendedName>
        <fullName evidence="9">Cell division protein FtsQ</fullName>
    </recommendedName>
</protein>
<evidence type="ECO:0000256" key="5">
    <source>
        <dbReference type="ARBA" id="ARBA00022692"/>
    </source>
</evidence>
<dbReference type="InterPro" id="IPR005548">
    <property type="entry name" value="Cell_div_FtsQ/DivIB_C"/>
</dbReference>
<gene>
    <name evidence="9" type="primary">ftsQ</name>
    <name evidence="11" type="ORF">SAMN05660831_01258</name>
</gene>
<dbReference type="AlphaFoldDB" id="A0A1I1QSA9"/>